<dbReference type="PANTHER" id="PTHR12612">
    <property type="entry name" value="NUCLEAR TRANSPORT FACTOR 2"/>
    <property type="match status" value="1"/>
</dbReference>
<feature type="non-terminal residue" evidence="2">
    <location>
        <position position="1"/>
    </location>
</feature>
<dbReference type="SUPFAM" id="SSF54427">
    <property type="entry name" value="NTF2-like"/>
    <property type="match status" value="1"/>
</dbReference>
<dbReference type="PROSITE" id="PS50177">
    <property type="entry name" value="NTF2_DOMAIN"/>
    <property type="match status" value="1"/>
</dbReference>
<gene>
    <name evidence="2" type="primary">ntf2</name>
    <name evidence="2" type="ORF">LCER1_G006005</name>
</gene>
<dbReference type="Pfam" id="PF02136">
    <property type="entry name" value="NTF2"/>
    <property type="match status" value="2"/>
</dbReference>
<dbReference type="OrthoDB" id="6507044at2759"/>
<name>A0A7D8YZ87_9HELO</name>
<dbReference type="AlphaFoldDB" id="A0A7D8YZ87"/>
<evidence type="ECO:0000313" key="3">
    <source>
        <dbReference type="Proteomes" id="UP000481288"/>
    </source>
</evidence>
<dbReference type="InterPro" id="IPR032710">
    <property type="entry name" value="NTF2-like_dom_sf"/>
</dbReference>
<protein>
    <submittedName>
        <fullName evidence="2">Nuclear transport factor 2</fullName>
    </submittedName>
</protein>
<evidence type="ECO:0000313" key="2">
    <source>
        <dbReference type="EMBL" id="TVY51217.1"/>
    </source>
</evidence>
<reference evidence="2 3" key="1">
    <citation type="submission" date="2018-05" db="EMBL/GenBank/DDBJ databases">
        <title>Whole genome sequencing for identification of molecular markers to develop diagnostic detection tools for the regulated plant pathogen Lachnellula willkommii.</title>
        <authorList>
            <person name="Giroux E."/>
            <person name="Bilodeau G."/>
        </authorList>
    </citation>
    <scope>NUCLEOTIDE SEQUENCE [LARGE SCALE GENOMIC DNA]</scope>
    <source>
        <strain evidence="2 3">CBS 625.97</strain>
    </source>
</reference>
<dbReference type="GO" id="GO:0006913">
    <property type="term" value="P:nucleocytoplasmic transport"/>
    <property type="evidence" value="ECO:0007669"/>
    <property type="project" value="InterPro"/>
</dbReference>
<keyword evidence="3" id="KW-1185">Reference proteome</keyword>
<comment type="caution">
    <text evidence="2">The sequence shown here is derived from an EMBL/GenBank/DDBJ whole genome shotgun (WGS) entry which is preliminary data.</text>
</comment>
<organism evidence="2 3">
    <name type="scientific">Lachnellula cervina</name>
    <dbReference type="NCBI Taxonomy" id="1316786"/>
    <lineage>
        <taxon>Eukaryota</taxon>
        <taxon>Fungi</taxon>
        <taxon>Dikarya</taxon>
        <taxon>Ascomycota</taxon>
        <taxon>Pezizomycotina</taxon>
        <taxon>Leotiomycetes</taxon>
        <taxon>Helotiales</taxon>
        <taxon>Lachnaceae</taxon>
        <taxon>Lachnellula</taxon>
    </lineage>
</organism>
<proteinExistence type="predicted"/>
<evidence type="ECO:0000259" key="1">
    <source>
        <dbReference type="PROSITE" id="PS50177"/>
    </source>
</evidence>
<feature type="domain" description="NTF2" evidence="1">
    <location>
        <begin position="45"/>
        <end position="185"/>
    </location>
</feature>
<sequence>ETLLGNQKRPRHAFINTIAAEASRTQESHQEDSKYFVNMANFLEVAQQFTQFYYNQFDQDRKQLVPLYRENSMLTFESASVQGATGIVEKLAVRGLEFLHCYMFVDLIYRDCPSRSTAQGRDTRCATQRRVPRHSDPCNWCAPGTSYPSPGSVDEEQRPMSYSQTFQLLPDGAGSFYIFNDIFKLVYG</sequence>
<dbReference type="Gene3D" id="3.10.450.50">
    <property type="match status" value="2"/>
</dbReference>
<dbReference type="Proteomes" id="UP000481288">
    <property type="component" value="Unassembled WGS sequence"/>
</dbReference>
<accession>A0A7D8YZ87</accession>
<dbReference type="EMBL" id="QGMG01000875">
    <property type="protein sequence ID" value="TVY51217.1"/>
    <property type="molecule type" value="Genomic_DNA"/>
</dbReference>
<dbReference type="InterPro" id="IPR018222">
    <property type="entry name" value="Nuclear_transport_factor_2_euk"/>
</dbReference>
<dbReference type="InterPro" id="IPR045875">
    <property type="entry name" value="NTF2"/>
</dbReference>
<dbReference type="InterPro" id="IPR002075">
    <property type="entry name" value="NTF2_dom"/>
</dbReference>